<evidence type="ECO:0000256" key="7">
    <source>
        <dbReference type="ARBA" id="ARBA00035120"/>
    </source>
</evidence>
<dbReference type="RefSeq" id="WP_371753771.1">
    <property type="nucleotide sequence ID" value="NZ_JAYJLD010000009.1"/>
</dbReference>
<evidence type="ECO:0000256" key="4">
    <source>
        <dbReference type="ARBA" id="ARBA00022989"/>
    </source>
</evidence>
<keyword evidence="10" id="KW-0406">Ion transport</keyword>
<name>A0ABU5ZGM3_9BACL</name>
<feature type="transmembrane region" description="Helical" evidence="10">
    <location>
        <begin position="56"/>
        <end position="76"/>
    </location>
</feature>
<feature type="binding site" evidence="10">
    <location>
        <position position="93"/>
    </location>
    <ligand>
        <name>Na(+)</name>
        <dbReference type="ChEBI" id="CHEBI:29101"/>
        <note>structural</note>
    </ligand>
</feature>
<reference evidence="11" key="1">
    <citation type="submission" date="2023-12" db="EMBL/GenBank/DDBJ databases">
        <title>Fervidustalea candida gen. nov., sp. nov., a novel member of the family Paenibacillaceae isolated from a geothermal area.</title>
        <authorList>
            <person name="Li W.-J."/>
            <person name="Jiao J.-Y."/>
            <person name="Chen Y."/>
        </authorList>
    </citation>
    <scope>NUCLEOTIDE SEQUENCE</scope>
    <source>
        <strain evidence="11">SYSU GA230002</strain>
    </source>
</reference>
<dbReference type="PANTHER" id="PTHR28259:SF1">
    <property type="entry name" value="FLUORIDE EXPORT PROTEIN 1-RELATED"/>
    <property type="match status" value="1"/>
</dbReference>
<evidence type="ECO:0000256" key="2">
    <source>
        <dbReference type="ARBA" id="ARBA00022475"/>
    </source>
</evidence>
<evidence type="ECO:0000313" key="12">
    <source>
        <dbReference type="Proteomes" id="UP001310386"/>
    </source>
</evidence>
<feature type="transmembrane region" description="Helical" evidence="10">
    <location>
        <begin position="83"/>
        <end position="102"/>
    </location>
</feature>
<comment type="similarity">
    <text evidence="7 10">Belongs to the fluoride channel Fluc/FEX (TC 1.A.43) family.</text>
</comment>
<keyword evidence="5 10" id="KW-0472">Membrane</keyword>
<dbReference type="Pfam" id="PF02537">
    <property type="entry name" value="CRCB"/>
    <property type="match status" value="1"/>
</dbReference>
<evidence type="ECO:0000256" key="5">
    <source>
        <dbReference type="ARBA" id="ARBA00023136"/>
    </source>
</evidence>
<dbReference type="EMBL" id="JAYJLD010000009">
    <property type="protein sequence ID" value="MEB3101652.1"/>
    <property type="molecule type" value="Genomic_DNA"/>
</dbReference>
<evidence type="ECO:0000256" key="3">
    <source>
        <dbReference type="ARBA" id="ARBA00022692"/>
    </source>
</evidence>
<evidence type="ECO:0000256" key="6">
    <source>
        <dbReference type="ARBA" id="ARBA00023303"/>
    </source>
</evidence>
<keyword evidence="10" id="KW-0915">Sodium</keyword>
<gene>
    <name evidence="10 11" type="primary">crcB</name>
    <name evidence="10" type="synonym">fluC</name>
    <name evidence="11" type="ORF">VF724_08250</name>
</gene>
<dbReference type="InterPro" id="IPR003691">
    <property type="entry name" value="FluC"/>
</dbReference>
<keyword evidence="2 10" id="KW-1003">Cell membrane</keyword>
<comment type="caution">
    <text evidence="11">The sequence shown here is derived from an EMBL/GenBank/DDBJ whole genome shotgun (WGS) entry which is preliminary data.</text>
</comment>
<comment type="catalytic activity">
    <reaction evidence="8">
        <text>fluoride(in) = fluoride(out)</text>
        <dbReference type="Rhea" id="RHEA:76159"/>
        <dbReference type="ChEBI" id="CHEBI:17051"/>
    </reaction>
    <physiologicalReaction direction="left-to-right" evidence="8">
        <dbReference type="Rhea" id="RHEA:76160"/>
    </physiologicalReaction>
</comment>
<dbReference type="PANTHER" id="PTHR28259">
    <property type="entry name" value="FLUORIDE EXPORT PROTEIN 1-RELATED"/>
    <property type="match status" value="1"/>
</dbReference>
<evidence type="ECO:0000256" key="1">
    <source>
        <dbReference type="ARBA" id="ARBA00004651"/>
    </source>
</evidence>
<proteinExistence type="inferred from homology"/>
<dbReference type="Proteomes" id="UP001310386">
    <property type="component" value="Unassembled WGS sequence"/>
</dbReference>
<comment type="function">
    <text evidence="9 10">Fluoride-specific ion channel. Important for reducing fluoride concentration in the cell, thus reducing its toxicity.</text>
</comment>
<dbReference type="HAMAP" id="MF_00454">
    <property type="entry name" value="FluC"/>
    <property type="match status" value="1"/>
</dbReference>
<keyword evidence="10" id="KW-0813">Transport</keyword>
<feature type="transmembrane region" description="Helical" evidence="10">
    <location>
        <begin position="24"/>
        <end position="44"/>
    </location>
</feature>
<evidence type="ECO:0000313" key="11">
    <source>
        <dbReference type="EMBL" id="MEB3101652.1"/>
    </source>
</evidence>
<evidence type="ECO:0000256" key="10">
    <source>
        <dbReference type="HAMAP-Rule" id="MF_00454"/>
    </source>
</evidence>
<sequence length="142" mass="15471">MDSATGRQVVRADKGRGAKGTRMLWNAILVGAGGFLGAMARYFVSEWYAKKVVSPIPLGTLTVNLLGCFLLGLLAGRRADTQLLMFMGVGFFGAFTTFSTFKLESHQMLAGKRWLLFIVYTLSSYLIGIFLGLAGYMIGLLL</sequence>
<organism evidence="11 12">
    <name type="scientific">Ferviditalea candida</name>
    <dbReference type="NCBI Taxonomy" id="3108399"/>
    <lineage>
        <taxon>Bacteria</taxon>
        <taxon>Bacillati</taxon>
        <taxon>Bacillota</taxon>
        <taxon>Bacilli</taxon>
        <taxon>Bacillales</taxon>
        <taxon>Paenibacillaceae</taxon>
        <taxon>Ferviditalea</taxon>
    </lineage>
</organism>
<comment type="subcellular location">
    <subcellularLocation>
        <location evidence="1 10">Cell membrane</location>
        <topology evidence="1 10">Multi-pass membrane protein</topology>
    </subcellularLocation>
</comment>
<keyword evidence="12" id="KW-1185">Reference proteome</keyword>
<protein>
    <recommendedName>
        <fullName evidence="10">Fluoride-specific ion channel FluC</fullName>
    </recommendedName>
</protein>
<dbReference type="NCBIfam" id="TIGR00494">
    <property type="entry name" value="crcB"/>
    <property type="match status" value="1"/>
</dbReference>
<keyword evidence="6 10" id="KW-0407">Ion channel</keyword>
<keyword evidence="3 10" id="KW-0812">Transmembrane</keyword>
<comment type="activity regulation">
    <text evidence="10">Na(+) is not transported, but it plays an essential structural role and its presence is essential for fluoride channel function.</text>
</comment>
<keyword evidence="10" id="KW-0479">Metal-binding</keyword>
<evidence type="ECO:0000256" key="8">
    <source>
        <dbReference type="ARBA" id="ARBA00035585"/>
    </source>
</evidence>
<accession>A0ABU5ZGM3</accession>
<evidence type="ECO:0000256" key="9">
    <source>
        <dbReference type="ARBA" id="ARBA00049940"/>
    </source>
</evidence>
<feature type="transmembrane region" description="Helical" evidence="10">
    <location>
        <begin position="114"/>
        <end position="141"/>
    </location>
</feature>
<feature type="binding site" evidence="10">
    <location>
        <position position="96"/>
    </location>
    <ligand>
        <name>Na(+)</name>
        <dbReference type="ChEBI" id="CHEBI:29101"/>
        <note>structural</note>
    </ligand>
</feature>
<keyword evidence="4 10" id="KW-1133">Transmembrane helix</keyword>